<accession>A0A8S1LDF0</accession>
<comment type="caution">
    <text evidence="1">The sequence shown here is derived from an EMBL/GenBank/DDBJ whole genome shotgun (WGS) entry which is preliminary data.</text>
</comment>
<evidence type="ECO:0000313" key="2">
    <source>
        <dbReference type="Proteomes" id="UP000688137"/>
    </source>
</evidence>
<keyword evidence="2" id="KW-1185">Reference proteome</keyword>
<proteinExistence type="predicted"/>
<reference evidence="1" key="1">
    <citation type="submission" date="2021-01" db="EMBL/GenBank/DDBJ databases">
        <authorList>
            <consortium name="Genoscope - CEA"/>
            <person name="William W."/>
        </authorList>
    </citation>
    <scope>NUCLEOTIDE SEQUENCE</scope>
</reference>
<dbReference type="Proteomes" id="UP000688137">
    <property type="component" value="Unassembled WGS sequence"/>
</dbReference>
<dbReference type="EMBL" id="CAJJDM010000035">
    <property type="protein sequence ID" value="CAD8064561.1"/>
    <property type="molecule type" value="Genomic_DNA"/>
</dbReference>
<gene>
    <name evidence="1" type="ORF">PPRIM_AZ9-3.1.T0360188</name>
</gene>
<protein>
    <submittedName>
        <fullName evidence="1">Uncharacterized protein</fullName>
    </submittedName>
</protein>
<sequence>MFYQILFLLHLNYEEISNLVYIKHLIVQKSYLQQQELESECEELKVEDPLYFELEIVLVKKEEVPQPEQQSFHSEQLKSQVILNNSLFQQHQEDTISLEDDNPQEVQQQIHPPQERQIILQSSRGEQMIMSFAPNQQQLFIKSQQKSQSENEVQFEHQIINQVQKEQSHQTLISLIQKMNMQLRCLSNQNQQTLIQI</sequence>
<evidence type="ECO:0000313" key="1">
    <source>
        <dbReference type="EMBL" id="CAD8064561.1"/>
    </source>
</evidence>
<name>A0A8S1LDF0_PARPR</name>
<organism evidence="1 2">
    <name type="scientific">Paramecium primaurelia</name>
    <dbReference type="NCBI Taxonomy" id="5886"/>
    <lineage>
        <taxon>Eukaryota</taxon>
        <taxon>Sar</taxon>
        <taxon>Alveolata</taxon>
        <taxon>Ciliophora</taxon>
        <taxon>Intramacronucleata</taxon>
        <taxon>Oligohymenophorea</taxon>
        <taxon>Peniculida</taxon>
        <taxon>Parameciidae</taxon>
        <taxon>Paramecium</taxon>
    </lineage>
</organism>
<dbReference type="AlphaFoldDB" id="A0A8S1LDF0"/>